<sequence length="416" mass="42141">MTAPVRGLGRSLGTVGVALLLATGLGTLLQIVCARLLSPAEFTVFSGFWGVVFGFGAAVAPIEQEISRLSAHAALDGRPTGGQAVRTALVGAAAVLVAGLVTLVPVVGDRLFSGDRWLGVVALAGGLGFAVQVALRGLLIGHDRVRPYGGIVVAEALARVLVVAALVVAGLTGVVPFAVAVACGSFVWLLFAAPGLRLLDRRAEGDPWPVVVRRVLVLMLGAALTASVLTGYPAMVNLLVGQGDDPALGALFATVVVARFPLLLLSPVQTMAVPVVVRLSRDAEGRRRLRALLVKGSVVALAVAAAGAAVGWLLGPWAVRLVYGPDYVVGPAAVAGLAWSSVLLGVTLLLAAVLLARAQANRVLTVWFVVAATSALVLLLVPGAAVDRAVLGLVLAPTVGAAVALALVVSRPAPGD</sequence>
<reference evidence="7 8" key="1">
    <citation type="submission" date="2018-10" db="EMBL/GenBank/DDBJ databases">
        <title>Sequencing the genomes of 1000 actinobacteria strains.</title>
        <authorList>
            <person name="Klenk H.-P."/>
        </authorList>
    </citation>
    <scope>NUCLEOTIDE SEQUENCE [LARGE SCALE GENOMIC DNA]</scope>
    <source>
        <strain evidence="7 8">DSM 43911</strain>
    </source>
</reference>
<dbReference type="AlphaFoldDB" id="A0A495XEY3"/>
<feature type="transmembrane region" description="Helical" evidence="6">
    <location>
        <begin position="12"/>
        <end position="37"/>
    </location>
</feature>
<feature type="transmembrane region" description="Helical" evidence="6">
    <location>
        <begin position="363"/>
        <end position="383"/>
    </location>
</feature>
<keyword evidence="3 6" id="KW-0812">Transmembrane</keyword>
<feature type="transmembrane region" description="Helical" evidence="6">
    <location>
        <begin position="177"/>
        <end position="199"/>
    </location>
</feature>
<feature type="transmembrane region" description="Helical" evidence="6">
    <location>
        <begin position="211"/>
        <end position="235"/>
    </location>
</feature>
<evidence type="ECO:0000313" key="8">
    <source>
        <dbReference type="Proteomes" id="UP000272729"/>
    </source>
</evidence>
<dbReference type="RefSeq" id="WP_246029866.1">
    <property type="nucleotide sequence ID" value="NZ_JBIUBA010000001.1"/>
</dbReference>
<keyword evidence="8" id="KW-1185">Reference proteome</keyword>
<evidence type="ECO:0000256" key="1">
    <source>
        <dbReference type="ARBA" id="ARBA00004651"/>
    </source>
</evidence>
<evidence type="ECO:0000256" key="2">
    <source>
        <dbReference type="ARBA" id="ARBA00022475"/>
    </source>
</evidence>
<evidence type="ECO:0000256" key="6">
    <source>
        <dbReference type="SAM" id="Phobius"/>
    </source>
</evidence>
<evidence type="ECO:0000313" key="7">
    <source>
        <dbReference type="EMBL" id="RKT71374.1"/>
    </source>
</evidence>
<keyword evidence="2" id="KW-1003">Cell membrane</keyword>
<feature type="transmembrane region" description="Helical" evidence="6">
    <location>
        <begin position="247"/>
        <end position="268"/>
    </location>
</feature>
<feature type="transmembrane region" description="Helical" evidence="6">
    <location>
        <begin position="117"/>
        <end position="139"/>
    </location>
</feature>
<feature type="transmembrane region" description="Helical" evidence="6">
    <location>
        <begin position="389"/>
        <end position="409"/>
    </location>
</feature>
<dbReference type="Proteomes" id="UP000272729">
    <property type="component" value="Unassembled WGS sequence"/>
</dbReference>
<keyword evidence="5 6" id="KW-0472">Membrane</keyword>
<evidence type="ECO:0000256" key="3">
    <source>
        <dbReference type="ARBA" id="ARBA00022692"/>
    </source>
</evidence>
<dbReference type="GO" id="GO:0005886">
    <property type="term" value="C:plasma membrane"/>
    <property type="evidence" value="ECO:0007669"/>
    <property type="project" value="UniProtKB-SubCell"/>
</dbReference>
<comment type="subcellular location">
    <subcellularLocation>
        <location evidence="1">Cell membrane</location>
        <topology evidence="1">Multi-pass membrane protein</topology>
    </subcellularLocation>
</comment>
<protein>
    <submittedName>
        <fullName evidence="7">O-antigen/teichoic acid export membrane protein</fullName>
    </submittedName>
</protein>
<name>A0A495XEY3_9PSEU</name>
<feature type="transmembrane region" description="Helical" evidence="6">
    <location>
        <begin position="334"/>
        <end position="356"/>
    </location>
</feature>
<evidence type="ECO:0000256" key="5">
    <source>
        <dbReference type="ARBA" id="ARBA00023136"/>
    </source>
</evidence>
<feature type="transmembrane region" description="Helical" evidence="6">
    <location>
        <begin position="84"/>
        <end position="105"/>
    </location>
</feature>
<keyword evidence="4 6" id="KW-1133">Transmembrane helix</keyword>
<dbReference type="PANTHER" id="PTHR30250">
    <property type="entry name" value="PST FAMILY PREDICTED COLANIC ACID TRANSPORTER"/>
    <property type="match status" value="1"/>
</dbReference>
<evidence type="ECO:0000256" key="4">
    <source>
        <dbReference type="ARBA" id="ARBA00022989"/>
    </source>
</evidence>
<gene>
    <name evidence="7" type="ORF">DFJ66_4663</name>
</gene>
<comment type="caution">
    <text evidence="7">The sequence shown here is derived from an EMBL/GenBank/DDBJ whole genome shotgun (WGS) entry which is preliminary data.</text>
</comment>
<accession>A0A495XEY3</accession>
<dbReference type="PANTHER" id="PTHR30250:SF11">
    <property type="entry name" value="O-ANTIGEN TRANSPORTER-RELATED"/>
    <property type="match status" value="1"/>
</dbReference>
<proteinExistence type="predicted"/>
<dbReference type="InterPro" id="IPR050833">
    <property type="entry name" value="Poly_Biosynth_Transport"/>
</dbReference>
<feature type="transmembrane region" description="Helical" evidence="6">
    <location>
        <begin position="43"/>
        <end position="63"/>
    </location>
</feature>
<organism evidence="7 8">
    <name type="scientific">Saccharothrix variisporea</name>
    <dbReference type="NCBI Taxonomy" id="543527"/>
    <lineage>
        <taxon>Bacteria</taxon>
        <taxon>Bacillati</taxon>
        <taxon>Actinomycetota</taxon>
        <taxon>Actinomycetes</taxon>
        <taxon>Pseudonocardiales</taxon>
        <taxon>Pseudonocardiaceae</taxon>
        <taxon>Saccharothrix</taxon>
    </lineage>
</organism>
<feature type="transmembrane region" description="Helical" evidence="6">
    <location>
        <begin position="151"/>
        <end position="171"/>
    </location>
</feature>
<feature type="transmembrane region" description="Helical" evidence="6">
    <location>
        <begin position="289"/>
        <end position="314"/>
    </location>
</feature>
<dbReference type="EMBL" id="RBXR01000001">
    <property type="protein sequence ID" value="RKT71374.1"/>
    <property type="molecule type" value="Genomic_DNA"/>
</dbReference>